<proteinExistence type="predicted"/>
<dbReference type="Proteomes" id="UP000055024">
    <property type="component" value="Unassembled WGS sequence"/>
</dbReference>
<sequence length="77" mass="8213">LILSASCGVFTPNSSRGVERDLGRGVAEALRNFLGAGLERLLVRVKLQPSVSVISTPNSVNFAFNLVTDLSRGLEAR</sequence>
<evidence type="ECO:0000313" key="1">
    <source>
        <dbReference type="EMBL" id="KRY94045.1"/>
    </source>
</evidence>
<keyword evidence="2" id="KW-1185">Reference proteome</keyword>
<protein>
    <submittedName>
        <fullName evidence="1">Uncharacterized protein</fullName>
    </submittedName>
</protein>
<reference evidence="1 2" key="1">
    <citation type="submission" date="2015-01" db="EMBL/GenBank/DDBJ databases">
        <title>Evolution of Trichinella species and genotypes.</title>
        <authorList>
            <person name="Korhonen P.K."/>
            <person name="Edoardo P."/>
            <person name="Giuseppe L.R."/>
            <person name="Gasser R.B."/>
        </authorList>
    </citation>
    <scope>NUCLEOTIDE SEQUENCE [LARGE SCALE GENOMIC DNA]</scope>
    <source>
        <strain evidence="1">ISS1029</strain>
    </source>
</reference>
<feature type="non-terminal residue" evidence="1">
    <location>
        <position position="1"/>
    </location>
</feature>
<dbReference type="EMBL" id="JYDP01005689">
    <property type="protein sequence ID" value="KRY94045.1"/>
    <property type="molecule type" value="Genomic_DNA"/>
</dbReference>
<name>A0A0V1G794_9BILA</name>
<organism evidence="1 2">
    <name type="scientific">Trichinella zimbabwensis</name>
    <dbReference type="NCBI Taxonomy" id="268475"/>
    <lineage>
        <taxon>Eukaryota</taxon>
        <taxon>Metazoa</taxon>
        <taxon>Ecdysozoa</taxon>
        <taxon>Nematoda</taxon>
        <taxon>Enoplea</taxon>
        <taxon>Dorylaimia</taxon>
        <taxon>Trichinellida</taxon>
        <taxon>Trichinellidae</taxon>
        <taxon>Trichinella</taxon>
    </lineage>
</organism>
<accession>A0A0V1G794</accession>
<gene>
    <name evidence="1" type="ORF">T11_6197</name>
</gene>
<evidence type="ECO:0000313" key="2">
    <source>
        <dbReference type="Proteomes" id="UP000055024"/>
    </source>
</evidence>
<feature type="non-terminal residue" evidence="1">
    <location>
        <position position="77"/>
    </location>
</feature>
<comment type="caution">
    <text evidence="1">The sequence shown here is derived from an EMBL/GenBank/DDBJ whole genome shotgun (WGS) entry which is preliminary data.</text>
</comment>
<dbReference type="AlphaFoldDB" id="A0A0V1G794"/>